<proteinExistence type="predicted"/>
<sequence length="133" mass="15470">MPTYVMSCFKLPLSFLRSIESSAADFCWHCRGKRLIHWVVWSKFCRAKEGGGLGFHSLPEFNPALLATQGWQILYRPYSLLSRVLQAKYFQGRDFWNATLGLRPSLTWRSIVGARELLEEGWRWEQDEGGRGR</sequence>
<dbReference type="PANTHER" id="PTHR33116:SF86">
    <property type="entry name" value="REVERSE TRANSCRIPTASE DOMAIN-CONTAINING PROTEIN"/>
    <property type="match status" value="1"/>
</dbReference>
<organism evidence="1">
    <name type="scientific">Sesamum latifolium</name>
    <dbReference type="NCBI Taxonomy" id="2727402"/>
    <lineage>
        <taxon>Eukaryota</taxon>
        <taxon>Viridiplantae</taxon>
        <taxon>Streptophyta</taxon>
        <taxon>Embryophyta</taxon>
        <taxon>Tracheophyta</taxon>
        <taxon>Spermatophyta</taxon>
        <taxon>Magnoliopsida</taxon>
        <taxon>eudicotyledons</taxon>
        <taxon>Gunneridae</taxon>
        <taxon>Pentapetalae</taxon>
        <taxon>asterids</taxon>
        <taxon>lamiids</taxon>
        <taxon>Lamiales</taxon>
        <taxon>Pedaliaceae</taxon>
        <taxon>Sesamum</taxon>
    </lineage>
</organism>
<evidence type="ECO:0008006" key="2">
    <source>
        <dbReference type="Google" id="ProtNLM"/>
    </source>
</evidence>
<dbReference type="EMBL" id="JACGWN010000003">
    <property type="protein sequence ID" value="KAL0456579.1"/>
    <property type="molecule type" value="Genomic_DNA"/>
</dbReference>
<evidence type="ECO:0000313" key="1">
    <source>
        <dbReference type="EMBL" id="KAL0456579.1"/>
    </source>
</evidence>
<dbReference type="AlphaFoldDB" id="A0AAW2XRM0"/>
<gene>
    <name evidence="1" type="ORF">Slati_0997100</name>
</gene>
<reference evidence="1" key="2">
    <citation type="journal article" date="2024" name="Plant">
        <title>Genomic evolution and insights into agronomic trait innovations of Sesamum species.</title>
        <authorList>
            <person name="Miao H."/>
            <person name="Wang L."/>
            <person name="Qu L."/>
            <person name="Liu H."/>
            <person name="Sun Y."/>
            <person name="Le M."/>
            <person name="Wang Q."/>
            <person name="Wei S."/>
            <person name="Zheng Y."/>
            <person name="Lin W."/>
            <person name="Duan Y."/>
            <person name="Cao H."/>
            <person name="Xiong S."/>
            <person name="Wang X."/>
            <person name="Wei L."/>
            <person name="Li C."/>
            <person name="Ma Q."/>
            <person name="Ju M."/>
            <person name="Zhao R."/>
            <person name="Li G."/>
            <person name="Mu C."/>
            <person name="Tian Q."/>
            <person name="Mei H."/>
            <person name="Zhang T."/>
            <person name="Gao T."/>
            <person name="Zhang H."/>
        </authorList>
    </citation>
    <scope>NUCLEOTIDE SEQUENCE</scope>
    <source>
        <strain evidence="1">KEN1</strain>
    </source>
</reference>
<accession>A0AAW2XRM0</accession>
<comment type="caution">
    <text evidence="1">The sequence shown here is derived from an EMBL/GenBank/DDBJ whole genome shotgun (WGS) entry which is preliminary data.</text>
</comment>
<name>A0AAW2XRM0_9LAMI</name>
<dbReference type="PANTHER" id="PTHR33116">
    <property type="entry name" value="REVERSE TRANSCRIPTASE ZINC-BINDING DOMAIN-CONTAINING PROTEIN-RELATED-RELATED"/>
    <property type="match status" value="1"/>
</dbReference>
<reference evidence="1" key="1">
    <citation type="submission" date="2020-06" db="EMBL/GenBank/DDBJ databases">
        <authorList>
            <person name="Li T."/>
            <person name="Hu X."/>
            <person name="Zhang T."/>
            <person name="Song X."/>
            <person name="Zhang H."/>
            <person name="Dai N."/>
            <person name="Sheng W."/>
            <person name="Hou X."/>
            <person name="Wei L."/>
        </authorList>
    </citation>
    <scope>NUCLEOTIDE SEQUENCE</scope>
    <source>
        <strain evidence="1">KEN1</strain>
        <tissue evidence="1">Leaf</tissue>
    </source>
</reference>
<protein>
    <recommendedName>
        <fullName evidence="2">Mitochondrial protein</fullName>
    </recommendedName>
</protein>